<dbReference type="Gramene" id="OPUNC11G01930.1">
    <property type="protein sequence ID" value="OPUNC11G01930.1"/>
    <property type="gene ID" value="OPUNC11G01930"/>
</dbReference>
<sequence length="120" mass="13855">MDPDDDDEETPTSQGSFSLPDPRLREAIGEEIRRLRLRARRRPRSPFPFTEDEEEDLLEETVYPRGLGALLQLYPSLVLEEDRRPAEQMPTADTQNSAHRINRSDPAALRFRGKGFHHVC</sequence>
<feature type="region of interest" description="Disordered" evidence="1">
    <location>
        <begin position="1"/>
        <end position="26"/>
    </location>
</feature>
<dbReference type="Proteomes" id="UP000026962">
    <property type="component" value="Chromosome 11"/>
</dbReference>
<accession>A0A0E0MC43</accession>
<feature type="region of interest" description="Disordered" evidence="1">
    <location>
        <begin position="83"/>
        <end position="105"/>
    </location>
</feature>
<reference evidence="2" key="2">
    <citation type="submission" date="2018-05" db="EMBL/GenBank/DDBJ databases">
        <title>OpunRS2 (Oryza punctata Reference Sequence Version 2).</title>
        <authorList>
            <person name="Zhang J."/>
            <person name="Kudrna D."/>
            <person name="Lee S."/>
            <person name="Talag J."/>
            <person name="Welchert J."/>
            <person name="Wing R.A."/>
        </authorList>
    </citation>
    <scope>NUCLEOTIDE SEQUENCE [LARGE SCALE GENOMIC DNA]</scope>
</reference>
<protein>
    <submittedName>
        <fullName evidence="2">Uncharacterized protein</fullName>
    </submittedName>
</protein>
<reference evidence="2" key="1">
    <citation type="submission" date="2015-04" db="UniProtKB">
        <authorList>
            <consortium name="EnsemblPlants"/>
        </authorList>
    </citation>
    <scope>IDENTIFICATION</scope>
</reference>
<dbReference type="HOGENOM" id="CLU_2053479_0_0_1"/>
<name>A0A0E0MC43_ORYPU</name>
<proteinExistence type="predicted"/>
<dbReference type="AlphaFoldDB" id="A0A0E0MC43"/>
<organism evidence="2">
    <name type="scientific">Oryza punctata</name>
    <name type="common">Red rice</name>
    <dbReference type="NCBI Taxonomy" id="4537"/>
    <lineage>
        <taxon>Eukaryota</taxon>
        <taxon>Viridiplantae</taxon>
        <taxon>Streptophyta</taxon>
        <taxon>Embryophyta</taxon>
        <taxon>Tracheophyta</taxon>
        <taxon>Spermatophyta</taxon>
        <taxon>Magnoliopsida</taxon>
        <taxon>Liliopsida</taxon>
        <taxon>Poales</taxon>
        <taxon>Poaceae</taxon>
        <taxon>BOP clade</taxon>
        <taxon>Oryzoideae</taxon>
        <taxon>Oryzeae</taxon>
        <taxon>Oryzinae</taxon>
        <taxon>Oryza</taxon>
    </lineage>
</organism>
<evidence type="ECO:0000256" key="1">
    <source>
        <dbReference type="SAM" id="MobiDB-lite"/>
    </source>
</evidence>
<evidence type="ECO:0000313" key="3">
    <source>
        <dbReference type="Proteomes" id="UP000026962"/>
    </source>
</evidence>
<dbReference type="EnsemblPlants" id="OPUNC11G01930.1">
    <property type="protein sequence ID" value="OPUNC11G01930.1"/>
    <property type="gene ID" value="OPUNC11G01930"/>
</dbReference>
<feature type="compositionally biased region" description="Acidic residues" evidence="1">
    <location>
        <begin position="1"/>
        <end position="10"/>
    </location>
</feature>
<evidence type="ECO:0000313" key="2">
    <source>
        <dbReference type="EnsemblPlants" id="OPUNC11G01930.1"/>
    </source>
</evidence>
<keyword evidence="3" id="KW-1185">Reference proteome</keyword>